<keyword evidence="2" id="KW-1185">Reference proteome</keyword>
<protein>
    <submittedName>
        <fullName evidence="1">Uncharacterized protein</fullName>
    </submittedName>
</protein>
<dbReference type="InParanoid" id="A0A163BBP9"/>
<evidence type="ECO:0000313" key="2">
    <source>
        <dbReference type="Proteomes" id="UP000077315"/>
    </source>
</evidence>
<gene>
    <name evidence="1" type="ORF">PHYBLDRAFT_162555</name>
</gene>
<dbReference type="AlphaFoldDB" id="A0A163BBP9"/>
<dbReference type="GeneID" id="28995556"/>
<organism evidence="1 2">
    <name type="scientific">Phycomyces blakesleeanus (strain ATCC 8743b / DSM 1359 / FGSC 10004 / NBRC 33097 / NRRL 1555)</name>
    <dbReference type="NCBI Taxonomy" id="763407"/>
    <lineage>
        <taxon>Eukaryota</taxon>
        <taxon>Fungi</taxon>
        <taxon>Fungi incertae sedis</taxon>
        <taxon>Mucoromycota</taxon>
        <taxon>Mucoromycotina</taxon>
        <taxon>Mucoromycetes</taxon>
        <taxon>Mucorales</taxon>
        <taxon>Phycomycetaceae</taxon>
        <taxon>Phycomyces</taxon>
    </lineage>
</organism>
<dbReference type="Proteomes" id="UP000077315">
    <property type="component" value="Unassembled WGS sequence"/>
</dbReference>
<evidence type="ECO:0000313" key="1">
    <source>
        <dbReference type="EMBL" id="OAD79491.1"/>
    </source>
</evidence>
<dbReference type="VEuPathDB" id="FungiDB:PHYBLDRAFT_162555"/>
<name>A0A163BBP9_PHYB8</name>
<reference evidence="2" key="1">
    <citation type="submission" date="2015-06" db="EMBL/GenBank/DDBJ databases">
        <title>Expansion of signal transduction pathways in fungi by whole-genome duplication.</title>
        <authorList>
            <consortium name="DOE Joint Genome Institute"/>
            <person name="Corrochano L.M."/>
            <person name="Kuo A."/>
            <person name="Marcet-Houben M."/>
            <person name="Polaino S."/>
            <person name="Salamov A."/>
            <person name="Villalobos J.M."/>
            <person name="Alvarez M.I."/>
            <person name="Avalos J."/>
            <person name="Benito E.P."/>
            <person name="Benoit I."/>
            <person name="Burger G."/>
            <person name="Camino L.P."/>
            <person name="Canovas D."/>
            <person name="Cerda-Olmedo E."/>
            <person name="Cheng J.-F."/>
            <person name="Dominguez A."/>
            <person name="Elias M."/>
            <person name="Eslava A.P."/>
            <person name="Glaser F."/>
            <person name="Grimwood J."/>
            <person name="Gutierrez G."/>
            <person name="Heitman J."/>
            <person name="Henrissat B."/>
            <person name="Iturriaga E.A."/>
            <person name="Lang B.F."/>
            <person name="Lavin J.L."/>
            <person name="Lee S."/>
            <person name="Li W."/>
            <person name="Lindquist E."/>
            <person name="Lopez-Garcia S."/>
            <person name="Luque E.M."/>
            <person name="Marcos A.T."/>
            <person name="Martin J."/>
            <person name="McCluskey K."/>
            <person name="Medina H.R."/>
            <person name="Miralles-Duran A."/>
            <person name="Miyazaki A."/>
            <person name="Munoz-Torres E."/>
            <person name="Oguiza J.A."/>
            <person name="Ohm R."/>
            <person name="Olmedo M."/>
            <person name="Orejas M."/>
            <person name="Ortiz-Castellanos L."/>
            <person name="Pisabarro A.G."/>
            <person name="Rodriguez-Romero J."/>
            <person name="Ruiz-Herrera J."/>
            <person name="Ruiz-Vazquez R."/>
            <person name="Sanz C."/>
            <person name="Schackwitz W."/>
            <person name="Schmutz J."/>
            <person name="Shahriari M."/>
            <person name="Shelest E."/>
            <person name="Silva-Franco F."/>
            <person name="Soanes D."/>
            <person name="Syed K."/>
            <person name="Tagua V.G."/>
            <person name="Talbot N.J."/>
            <person name="Thon M."/>
            <person name="De vries R.P."/>
            <person name="Wiebenga A."/>
            <person name="Yadav J.S."/>
            <person name="Braun E.L."/>
            <person name="Baker S."/>
            <person name="Garre V."/>
            <person name="Horwitz B."/>
            <person name="Torres-Martinez S."/>
            <person name="Idnurm A."/>
            <person name="Herrera-Estrella A."/>
            <person name="Gabaldon T."/>
            <person name="Grigoriev I.V."/>
        </authorList>
    </citation>
    <scope>NUCLEOTIDE SEQUENCE [LARGE SCALE GENOMIC DNA]</scope>
    <source>
        <strain evidence="2">NRRL 1555(-)</strain>
    </source>
</reference>
<sequence>MWYVVIAAIIIKTTNPILQGIQETLFALQKGQEELQIGQDTLKKGQEAFQKEQALLRQEITNICKDMNGQESPEPTIVHNNLGLAIPRPVPNIKDITLVHIYRIMSHDIGVELDKRNKAILHTCTDLVCDELATLPSVQALEQYPNWSAISQEDENWVCTRHACLLRNSSTDFTRCHKN</sequence>
<dbReference type="RefSeq" id="XP_018297531.1">
    <property type="nucleotide sequence ID" value="XM_018434650.1"/>
</dbReference>
<accession>A0A163BBP9</accession>
<dbReference type="EMBL" id="KV440972">
    <property type="protein sequence ID" value="OAD79491.1"/>
    <property type="molecule type" value="Genomic_DNA"/>
</dbReference>
<proteinExistence type="predicted"/>